<dbReference type="RefSeq" id="WP_165392353.1">
    <property type="nucleotide sequence ID" value="NZ_CP035945.1"/>
</dbReference>
<evidence type="ECO:0000256" key="1">
    <source>
        <dbReference type="SAM" id="Coils"/>
    </source>
</evidence>
<feature type="coiled-coil region" evidence="1">
    <location>
        <begin position="398"/>
        <end position="435"/>
    </location>
</feature>
<dbReference type="Proteomes" id="UP000289794">
    <property type="component" value="Chromosome"/>
</dbReference>
<evidence type="ECO:0000313" key="3">
    <source>
        <dbReference type="EMBL" id="QBE95234.1"/>
    </source>
</evidence>
<dbReference type="Pfam" id="PF05133">
    <property type="entry name" value="SPP1_portal"/>
    <property type="match status" value="1"/>
</dbReference>
<keyword evidence="1" id="KW-0175">Coiled coil</keyword>
<dbReference type="InterPro" id="IPR021145">
    <property type="entry name" value="Portal_protein_SPP1_Gp6-like"/>
</dbReference>
<evidence type="ECO:0000313" key="4">
    <source>
        <dbReference type="Proteomes" id="UP000289794"/>
    </source>
</evidence>
<dbReference type="EMBL" id="CP035945">
    <property type="protein sequence ID" value="QBE95234.1"/>
    <property type="molecule type" value="Genomic_DNA"/>
</dbReference>
<dbReference type="KEGG" id="bpro:PMF13cell1_00748"/>
<protein>
    <recommendedName>
        <fullName evidence="5">Phage portal protein</fullName>
    </recommendedName>
</protein>
<organism evidence="3 4">
    <name type="scientific">Blautia producta</name>
    <dbReference type="NCBI Taxonomy" id="33035"/>
    <lineage>
        <taxon>Bacteria</taxon>
        <taxon>Bacillati</taxon>
        <taxon>Bacillota</taxon>
        <taxon>Clostridia</taxon>
        <taxon>Lachnospirales</taxon>
        <taxon>Lachnospiraceae</taxon>
        <taxon>Blautia</taxon>
    </lineage>
</organism>
<sequence length="496" mass="57143">MLSIEEIKQFIDNDHSSEKKQHAITGQRYYEGEHEILKYKLYYVDADGKLQEDKYRSNIRISHPFFTELVDQQVQYMLSGENGIIRSDIPELQEMLDTYFDDDFYSEVYELLTGAVSKGFEYMYAYKNEQGRTAFQCADSIGVVEVRAKDTDDKCEYFIYWYVDRVEKGQQKIKRIQVWDKSQVHFFVQDGEGKIERDDTVSLNPAPHVIEVDTKGNKYGAELGYIPFFRLDNGRKQFSGLKPIKALIDDYDLMACSLSNNLQDFTDAIYVVAGFQGHNLDELIENVKVKKHIGVDAEGSVDVKTVDIPYQARQTKLDLDEKNIYRFGMGFNSAQIGDGNITNIVIKSRYALLDLKCNKLEIRLRQFLRKILQIVLDEINQQNGTDYQMKDVKLEFEREVMTNAQDNAQIELTDAQKQEIQINNLLSLANVLDEETIIQQICDILDIDYEEIKDKLPVQEEENTEQAEQMLNSIIPDNGGGDAIEPEAKDSTTSIP</sequence>
<accession>A0A4P6LSM7</accession>
<evidence type="ECO:0008006" key="5">
    <source>
        <dbReference type="Google" id="ProtNLM"/>
    </source>
</evidence>
<gene>
    <name evidence="3" type="ORF">PMF13cell1_00748</name>
</gene>
<name>A0A4P6LSM7_9FIRM</name>
<feature type="region of interest" description="Disordered" evidence="2">
    <location>
        <begin position="473"/>
        <end position="496"/>
    </location>
</feature>
<reference evidence="3 4" key="1">
    <citation type="submission" date="2019-01" db="EMBL/GenBank/DDBJ databases">
        <title>PMF-metabolizing Aryl O-demethylase.</title>
        <authorList>
            <person name="Kim M."/>
        </authorList>
    </citation>
    <scope>NUCLEOTIDE SEQUENCE [LARGE SCALE GENOMIC DNA]</scope>
    <source>
        <strain evidence="3 4">PMF1</strain>
    </source>
</reference>
<proteinExistence type="predicted"/>
<evidence type="ECO:0000256" key="2">
    <source>
        <dbReference type="SAM" id="MobiDB-lite"/>
    </source>
</evidence>
<dbReference type="AlphaFoldDB" id="A0A4P6LSM7"/>